<evidence type="ECO:0000313" key="2">
    <source>
        <dbReference type="Proteomes" id="UP000250321"/>
    </source>
</evidence>
<gene>
    <name evidence="1" type="ORF">Pyn_16571</name>
</gene>
<organism evidence="1 2">
    <name type="scientific">Prunus yedoensis var. nudiflora</name>
    <dbReference type="NCBI Taxonomy" id="2094558"/>
    <lineage>
        <taxon>Eukaryota</taxon>
        <taxon>Viridiplantae</taxon>
        <taxon>Streptophyta</taxon>
        <taxon>Embryophyta</taxon>
        <taxon>Tracheophyta</taxon>
        <taxon>Spermatophyta</taxon>
        <taxon>Magnoliopsida</taxon>
        <taxon>eudicotyledons</taxon>
        <taxon>Gunneridae</taxon>
        <taxon>Pentapetalae</taxon>
        <taxon>rosids</taxon>
        <taxon>fabids</taxon>
        <taxon>Rosales</taxon>
        <taxon>Rosaceae</taxon>
        <taxon>Amygdaloideae</taxon>
        <taxon>Amygdaleae</taxon>
        <taxon>Prunus</taxon>
    </lineage>
</organism>
<sequence>MPKTEVFDSDPAIAAKATELKKELQRLVRAIVDDEDFSTQTIDKAKDSLDS</sequence>
<dbReference type="OrthoDB" id="1740906at2759"/>
<accession>A0A314U6I9</accession>
<dbReference type="Proteomes" id="UP000250321">
    <property type="component" value="Unassembled WGS sequence"/>
</dbReference>
<dbReference type="AlphaFoldDB" id="A0A314U6I9"/>
<name>A0A314U6I9_PRUYE</name>
<evidence type="ECO:0000313" key="1">
    <source>
        <dbReference type="EMBL" id="PQM32718.1"/>
    </source>
</evidence>
<comment type="caution">
    <text evidence="1">The sequence shown here is derived from an EMBL/GenBank/DDBJ whole genome shotgun (WGS) entry which is preliminary data.</text>
</comment>
<keyword evidence="2" id="KW-1185">Reference proteome</keyword>
<protein>
    <submittedName>
        <fullName evidence="1">U-box domain-containing protein 9 isoform X1</fullName>
    </submittedName>
</protein>
<dbReference type="EMBL" id="PJQY01003999">
    <property type="protein sequence ID" value="PQM32718.1"/>
    <property type="molecule type" value="Genomic_DNA"/>
</dbReference>
<proteinExistence type="predicted"/>
<reference evidence="1 2" key="1">
    <citation type="submission" date="2018-02" db="EMBL/GenBank/DDBJ databases">
        <title>Draft genome of wild Prunus yedoensis var. nudiflora.</title>
        <authorList>
            <person name="Baek S."/>
            <person name="Kim J.-H."/>
            <person name="Choi K."/>
            <person name="Kim G.-B."/>
            <person name="Cho A."/>
            <person name="Jang H."/>
            <person name="Shin C.-H."/>
            <person name="Yu H.-J."/>
            <person name="Mun J.-H."/>
        </authorList>
    </citation>
    <scope>NUCLEOTIDE SEQUENCE [LARGE SCALE GENOMIC DNA]</scope>
    <source>
        <strain evidence="2">cv. Jeju island</strain>
        <tissue evidence="1">Leaf</tissue>
    </source>
</reference>